<dbReference type="Pfam" id="PF01381">
    <property type="entry name" value="HTH_3"/>
    <property type="match status" value="1"/>
</dbReference>
<name>A0ABR6KYP5_9HYPH</name>
<dbReference type="SUPFAM" id="SSF47413">
    <property type="entry name" value="lambda repressor-like DNA-binding domains"/>
    <property type="match status" value="1"/>
</dbReference>
<feature type="region of interest" description="Disordered" evidence="1">
    <location>
        <begin position="81"/>
        <end position="101"/>
    </location>
</feature>
<evidence type="ECO:0000256" key="1">
    <source>
        <dbReference type="SAM" id="MobiDB-lite"/>
    </source>
</evidence>
<evidence type="ECO:0000313" key="3">
    <source>
        <dbReference type="EMBL" id="MBB4649602.1"/>
    </source>
</evidence>
<reference evidence="3 4" key="1">
    <citation type="submission" date="2020-08" db="EMBL/GenBank/DDBJ databases">
        <title>Genomic Encyclopedia of Type Strains, Phase IV (KMG-IV): sequencing the most valuable type-strain genomes for metagenomic binning, comparative biology and taxonomic classification.</title>
        <authorList>
            <person name="Goeker M."/>
        </authorList>
    </citation>
    <scope>NUCLEOTIDE SEQUENCE [LARGE SCALE GENOMIC DNA]</scope>
    <source>
        <strain evidence="3 4">DSM 7050</strain>
    </source>
</reference>
<evidence type="ECO:0000259" key="2">
    <source>
        <dbReference type="PROSITE" id="PS50943"/>
    </source>
</evidence>
<dbReference type="InterPro" id="IPR001387">
    <property type="entry name" value="Cro/C1-type_HTH"/>
</dbReference>
<dbReference type="CDD" id="cd00093">
    <property type="entry name" value="HTH_XRE"/>
    <property type="match status" value="1"/>
</dbReference>
<sequence>MRKEPKPEDIELGKRIKWVREQHVKVKPAEFAHLLNVTRQAVVNWERGHGADRKRLEKIALVYGVSFDWLATNRGEPIVGAATQPSSTLPPAVAERSADAKIEKDEPLRASDVGEPIEGIRAIESALNRVVGLKRKNVRQLLNEISDMLASNAAESTQSTPHGRSEPANPRRAKAPS</sequence>
<dbReference type="RefSeq" id="WP_183261503.1">
    <property type="nucleotide sequence ID" value="NZ_BAAAVZ010000003.1"/>
</dbReference>
<accession>A0ABR6KYP5</accession>
<dbReference type="InterPro" id="IPR010982">
    <property type="entry name" value="Lambda_DNA-bd_dom_sf"/>
</dbReference>
<dbReference type="Gene3D" id="1.10.260.40">
    <property type="entry name" value="lambda repressor-like DNA-binding domains"/>
    <property type="match status" value="1"/>
</dbReference>
<evidence type="ECO:0000313" key="4">
    <source>
        <dbReference type="Proteomes" id="UP000539538"/>
    </source>
</evidence>
<dbReference type="SMART" id="SM00530">
    <property type="entry name" value="HTH_XRE"/>
    <property type="match status" value="1"/>
</dbReference>
<feature type="compositionally biased region" description="Polar residues" evidence="1">
    <location>
        <begin position="153"/>
        <end position="162"/>
    </location>
</feature>
<proteinExistence type="predicted"/>
<dbReference type="Proteomes" id="UP000539538">
    <property type="component" value="Unassembled WGS sequence"/>
</dbReference>
<organism evidence="3 4">
    <name type="scientific">Aminobacter niigataensis</name>
    <dbReference type="NCBI Taxonomy" id="83265"/>
    <lineage>
        <taxon>Bacteria</taxon>
        <taxon>Pseudomonadati</taxon>
        <taxon>Pseudomonadota</taxon>
        <taxon>Alphaproteobacteria</taxon>
        <taxon>Hyphomicrobiales</taxon>
        <taxon>Phyllobacteriaceae</taxon>
        <taxon>Aminobacter</taxon>
    </lineage>
</organism>
<dbReference type="EMBL" id="JACHOT010000001">
    <property type="protein sequence ID" value="MBB4649602.1"/>
    <property type="molecule type" value="Genomic_DNA"/>
</dbReference>
<feature type="region of interest" description="Disordered" evidence="1">
    <location>
        <begin position="152"/>
        <end position="177"/>
    </location>
</feature>
<protein>
    <submittedName>
        <fullName evidence="3">Transcriptional regulator with XRE-family HTH domain</fullName>
    </submittedName>
</protein>
<keyword evidence="4" id="KW-1185">Reference proteome</keyword>
<gene>
    <name evidence="3" type="ORF">GGQ99_001324</name>
</gene>
<dbReference type="PROSITE" id="PS50943">
    <property type="entry name" value="HTH_CROC1"/>
    <property type="match status" value="1"/>
</dbReference>
<feature type="domain" description="HTH cro/C1-type" evidence="2">
    <location>
        <begin position="29"/>
        <end position="70"/>
    </location>
</feature>
<comment type="caution">
    <text evidence="3">The sequence shown here is derived from an EMBL/GenBank/DDBJ whole genome shotgun (WGS) entry which is preliminary data.</text>
</comment>